<dbReference type="InterPro" id="IPR013740">
    <property type="entry name" value="Redoxin"/>
</dbReference>
<dbReference type="SUPFAM" id="SSF52833">
    <property type="entry name" value="Thioredoxin-like"/>
    <property type="match status" value="1"/>
</dbReference>
<dbReference type="InterPro" id="IPR050553">
    <property type="entry name" value="Thioredoxin_ResA/DsbE_sf"/>
</dbReference>
<dbReference type="Proteomes" id="UP000182544">
    <property type="component" value="Unassembled WGS sequence"/>
</dbReference>
<organism evidence="2 3">
    <name type="scientific">Flaviramulus basaltis</name>
    <dbReference type="NCBI Taxonomy" id="369401"/>
    <lineage>
        <taxon>Bacteria</taxon>
        <taxon>Pseudomonadati</taxon>
        <taxon>Bacteroidota</taxon>
        <taxon>Flavobacteriia</taxon>
        <taxon>Flavobacteriales</taxon>
        <taxon>Flavobacteriaceae</taxon>
        <taxon>Flaviramulus</taxon>
    </lineage>
</organism>
<sequence>MKVSKPQVKNIIFLVILTVLFIPQTRQPIQILLHKGFAIFSPSTVEKSKQKTLVNYNWKLKDESGSVFNFKDIKGKVVLVNFWATWCPPCIAEMPSMQKLYDNYKDEIEFVFVSNEEFLKINEFLNKNNYSFKVYNPATNYPEIFDVTSIPRTYLIDKYGNIIIDKSGAANWNSDSVRKIIDGLLK</sequence>
<dbReference type="STRING" id="369401.SAMN05428642_103502"/>
<keyword evidence="2" id="KW-0413">Isomerase</keyword>
<dbReference type="InterPro" id="IPR036249">
    <property type="entry name" value="Thioredoxin-like_sf"/>
</dbReference>
<dbReference type="RefSeq" id="WP_072403100.1">
    <property type="nucleotide sequence ID" value="NZ_FPKV01000003.1"/>
</dbReference>
<name>A0A1K2IP22_9FLAO</name>
<keyword evidence="3" id="KW-1185">Reference proteome</keyword>
<dbReference type="Pfam" id="PF08534">
    <property type="entry name" value="Redoxin"/>
    <property type="match status" value="1"/>
</dbReference>
<dbReference type="Gene3D" id="3.40.30.10">
    <property type="entry name" value="Glutaredoxin"/>
    <property type="match status" value="1"/>
</dbReference>
<dbReference type="GO" id="GO:0016853">
    <property type="term" value="F:isomerase activity"/>
    <property type="evidence" value="ECO:0007669"/>
    <property type="project" value="UniProtKB-KW"/>
</dbReference>
<evidence type="ECO:0000313" key="2">
    <source>
        <dbReference type="EMBL" id="SFZ94002.1"/>
    </source>
</evidence>
<dbReference type="AlphaFoldDB" id="A0A1K2IP22"/>
<dbReference type="PROSITE" id="PS51352">
    <property type="entry name" value="THIOREDOXIN_2"/>
    <property type="match status" value="1"/>
</dbReference>
<dbReference type="InterPro" id="IPR013766">
    <property type="entry name" value="Thioredoxin_domain"/>
</dbReference>
<dbReference type="PANTHER" id="PTHR42852">
    <property type="entry name" value="THIOL:DISULFIDE INTERCHANGE PROTEIN DSBE"/>
    <property type="match status" value="1"/>
</dbReference>
<gene>
    <name evidence="2" type="ORF">SAMN05428642_103502</name>
</gene>
<proteinExistence type="predicted"/>
<accession>A0A1K2IP22</accession>
<evidence type="ECO:0000259" key="1">
    <source>
        <dbReference type="PROSITE" id="PS51352"/>
    </source>
</evidence>
<dbReference type="CDD" id="cd02966">
    <property type="entry name" value="TlpA_like_family"/>
    <property type="match status" value="1"/>
</dbReference>
<evidence type="ECO:0000313" key="3">
    <source>
        <dbReference type="Proteomes" id="UP000182544"/>
    </source>
</evidence>
<dbReference type="GO" id="GO:0016491">
    <property type="term" value="F:oxidoreductase activity"/>
    <property type="evidence" value="ECO:0007669"/>
    <property type="project" value="InterPro"/>
</dbReference>
<dbReference type="OrthoDB" id="9815205at2"/>
<feature type="domain" description="Thioredoxin" evidence="1">
    <location>
        <begin position="42"/>
        <end position="186"/>
    </location>
</feature>
<protein>
    <submittedName>
        <fullName evidence="2">Thiol-disulfide isomerase or thioredoxin</fullName>
    </submittedName>
</protein>
<dbReference type="PANTHER" id="PTHR42852:SF13">
    <property type="entry name" value="PROTEIN DIPZ"/>
    <property type="match status" value="1"/>
</dbReference>
<dbReference type="EMBL" id="FPKV01000003">
    <property type="protein sequence ID" value="SFZ94002.1"/>
    <property type="molecule type" value="Genomic_DNA"/>
</dbReference>
<reference evidence="2 3" key="1">
    <citation type="submission" date="2016-10" db="EMBL/GenBank/DDBJ databases">
        <authorList>
            <person name="de Groot N.N."/>
        </authorList>
    </citation>
    <scope>NUCLEOTIDE SEQUENCE [LARGE SCALE GENOMIC DNA]</scope>
    <source>
        <strain evidence="2 3">DSM 18180</strain>
    </source>
</reference>